<protein>
    <submittedName>
        <fullName evidence="1">Uncharacterized protein</fullName>
    </submittedName>
</protein>
<proteinExistence type="predicted"/>
<organism evidence="1">
    <name type="scientific">Fagus sylvatica</name>
    <name type="common">Beechnut</name>
    <dbReference type="NCBI Taxonomy" id="28930"/>
    <lineage>
        <taxon>Eukaryota</taxon>
        <taxon>Viridiplantae</taxon>
        <taxon>Streptophyta</taxon>
        <taxon>Embryophyta</taxon>
        <taxon>Tracheophyta</taxon>
        <taxon>Spermatophyta</taxon>
        <taxon>Magnoliopsida</taxon>
        <taxon>eudicotyledons</taxon>
        <taxon>Gunneridae</taxon>
        <taxon>Pentapetalae</taxon>
        <taxon>rosids</taxon>
        <taxon>fabids</taxon>
        <taxon>Fagales</taxon>
        <taxon>Fagaceae</taxon>
        <taxon>Fagus</taxon>
    </lineage>
</organism>
<accession>A0A2N9HLL4</accession>
<dbReference type="EMBL" id="OIVN01003635">
    <property type="protein sequence ID" value="SPD12564.1"/>
    <property type="molecule type" value="Genomic_DNA"/>
</dbReference>
<reference evidence="1" key="1">
    <citation type="submission" date="2018-02" db="EMBL/GenBank/DDBJ databases">
        <authorList>
            <person name="Cohen D.B."/>
            <person name="Kent A.D."/>
        </authorList>
    </citation>
    <scope>NUCLEOTIDE SEQUENCE</scope>
</reference>
<dbReference type="AlphaFoldDB" id="A0A2N9HLL4"/>
<sequence>MKQKLEENVVGLTASDIDSSVPKLTPEDVRKIVDKEKLIDIVVRRRFTPPYPIVGGFRCFTSKLFIRGLGWDTTTDGLDCSPAG</sequence>
<name>A0A2N9HLL4_FAGSY</name>
<evidence type="ECO:0000313" key="1">
    <source>
        <dbReference type="EMBL" id="SPD12564.1"/>
    </source>
</evidence>
<gene>
    <name evidence="1" type="ORF">FSB_LOCUS40446</name>
</gene>